<dbReference type="InterPro" id="IPR052603">
    <property type="entry name" value="EFCB6"/>
</dbReference>
<protein>
    <recommendedName>
        <fullName evidence="3">EF-hand domain-containing protein</fullName>
    </recommendedName>
</protein>
<feature type="domain" description="EF-hand" evidence="3">
    <location>
        <begin position="441"/>
        <end position="474"/>
    </location>
</feature>
<proteinExistence type="predicted"/>
<dbReference type="PANTHER" id="PTHR20875:SF0">
    <property type="entry name" value="GH12158P"/>
    <property type="match status" value="1"/>
</dbReference>
<dbReference type="Gene3D" id="1.10.238.10">
    <property type="entry name" value="EF-hand"/>
    <property type="match status" value="4"/>
</dbReference>
<feature type="domain" description="EF-hand" evidence="3">
    <location>
        <begin position="140"/>
        <end position="175"/>
    </location>
</feature>
<gene>
    <name evidence="4" type="ORF">TrST_g10628</name>
</gene>
<dbReference type="Pfam" id="PF13499">
    <property type="entry name" value="EF-hand_7"/>
    <property type="match status" value="1"/>
</dbReference>
<dbReference type="PANTHER" id="PTHR20875">
    <property type="entry name" value="EF-HAND CALCIUM-BINDING DOMAIN-CONTAINING PROTEIN 6-RELATED"/>
    <property type="match status" value="1"/>
</dbReference>
<dbReference type="EMBL" id="BRXY01000250">
    <property type="protein sequence ID" value="GMH80808.1"/>
    <property type="molecule type" value="Genomic_DNA"/>
</dbReference>
<keyword evidence="5" id="KW-1185">Reference proteome</keyword>
<accession>A0A9W7EJ26</accession>
<feature type="compositionally biased region" description="Low complexity" evidence="2">
    <location>
        <begin position="352"/>
        <end position="361"/>
    </location>
</feature>
<feature type="compositionally biased region" description="Acidic residues" evidence="2">
    <location>
        <begin position="338"/>
        <end position="347"/>
    </location>
</feature>
<keyword evidence="1" id="KW-0106">Calcium</keyword>
<evidence type="ECO:0000313" key="4">
    <source>
        <dbReference type="EMBL" id="GMH80808.1"/>
    </source>
</evidence>
<sequence length="474" mass="52615">MSFTLSLTRKIASKSSNILDTFMEMDLDGDGSISRSDLALSIKTLFNITLTRPQLNALASKFGMSSNRRVNYSKFVDTIRDLATASPLTSSSYGAGSDLHRGSDWDDDTFSRLGIVRVPDSVTKAELLNVISRKIRSRSAVTGKVTQTFLAIDEARTGKITVNEFREFLKNVGLDVSVEKCNDVLSDYLTPDNTVRMAGFAAFVRDLAPSREVQAWEKLDSESLKRQRTVAAAMAKNARIALEDSVRKCVDDAMTDAKILESLSETLLYKRMTLVKAFRKFDLSHEGKVSREEFAEGLKECGVQISDERAAALIDKFDVASDGKLACWEFIRMMSASENDDDDEGDQPADLPGTPTSTTKSPPVPSPSPSLVVKDDETEDIQQEIASKITPDESAILLRFKQSLEDERRKLRTTFQRLAEGGRSVSADQLMNGLKEMGCEIDEEASERIVEKYDVDGSGQLKYFEFIKMMNDIA</sequence>
<feature type="domain" description="EF-hand" evidence="3">
    <location>
        <begin position="269"/>
        <end position="304"/>
    </location>
</feature>
<feature type="domain" description="EF-hand" evidence="3">
    <location>
        <begin position="13"/>
        <end position="48"/>
    </location>
</feature>
<dbReference type="InterPro" id="IPR011992">
    <property type="entry name" value="EF-hand-dom_pair"/>
</dbReference>
<evidence type="ECO:0000256" key="2">
    <source>
        <dbReference type="SAM" id="MobiDB-lite"/>
    </source>
</evidence>
<comment type="caution">
    <text evidence="4">The sequence shown here is derived from an EMBL/GenBank/DDBJ whole genome shotgun (WGS) entry which is preliminary data.</text>
</comment>
<evidence type="ECO:0000313" key="5">
    <source>
        <dbReference type="Proteomes" id="UP001165085"/>
    </source>
</evidence>
<name>A0A9W7EJ26_9STRA</name>
<dbReference type="Pfam" id="PF13202">
    <property type="entry name" value="EF-hand_5"/>
    <property type="match status" value="1"/>
</dbReference>
<dbReference type="InterPro" id="IPR018247">
    <property type="entry name" value="EF_Hand_1_Ca_BS"/>
</dbReference>
<dbReference type="GO" id="GO:0005509">
    <property type="term" value="F:calcium ion binding"/>
    <property type="evidence" value="ECO:0007669"/>
    <property type="project" value="InterPro"/>
</dbReference>
<reference evidence="5" key="1">
    <citation type="journal article" date="2023" name="Commun. Biol.">
        <title>Genome analysis of Parmales, the sister group of diatoms, reveals the evolutionary specialization of diatoms from phago-mixotrophs to photoautotrophs.</title>
        <authorList>
            <person name="Ban H."/>
            <person name="Sato S."/>
            <person name="Yoshikawa S."/>
            <person name="Yamada K."/>
            <person name="Nakamura Y."/>
            <person name="Ichinomiya M."/>
            <person name="Sato N."/>
            <person name="Blanc-Mathieu R."/>
            <person name="Endo H."/>
            <person name="Kuwata A."/>
            <person name="Ogata H."/>
        </authorList>
    </citation>
    <scope>NUCLEOTIDE SEQUENCE [LARGE SCALE GENOMIC DNA]</scope>
    <source>
        <strain evidence="5">NIES 3701</strain>
    </source>
</reference>
<dbReference type="CDD" id="cd00051">
    <property type="entry name" value="EFh"/>
    <property type="match status" value="1"/>
</dbReference>
<dbReference type="AlphaFoldDB" id="A0A9W7EJ26"/>
<dbReference type="SMART" id="SM00054">
    <property type="entry name" value="EFh"/>
    <property type="match status" value="5"/>
</dbReference>
<organism evidence="4 5">
    <name type="scientific">Triparma strigata</name>
    <dbReference type="NCBI Taxonomy" id="1606541"/>
    <lineage>
        <taxon>Eukaryota</taxon>
        <taxon>Sar</taxon>
        <taxon>Stramenopiles</taxon>
        <taxon>Ochrophyta</taxon>
        <taxon>Bolidophyceae</taxon>
        <taxon>Parmales</taxon>
        <taxon>Triparmaceae</taxon>
        <taxon>Triparma</taxon>
    </lineage>
</organism>
<dbReference type="OrthoDB" id="26525at2759"/>
<evidence type="ECO:0000256" key="1">
    <source>
        <dbReference type="ARBA" id="ARBA00022837"/>
    </source>
</evidence>
<feature type="region of interest" description="Disordered" evidence="2">
    <location>
        <begin position="338"/>
        <end position="372"/>
    </location>
</feature>
<dbReference type="SUPFAM" id="SSF47473">
    <property type="entry name" value="EF-hand"/>
    <property type="match status" value="2"/>
</dbReference>
<evidence type="ECO:0000259" key="3">
    <source>
        <dbReference type="PROSITE" id="PS50222"/>
    </source>
</evidence>
<dbReference type="PROSITE" id="PS50222">
    <property type="entry name" value="EF_HAND_2"/>
    <property type="match status" value="4"/>
</dbReference>
<dbReference type="InterPro" id="IPR002048">
    <property type="entry name" value="EF_hand_dom"/>
</dbReference>
<dbReference type="PROSITE" id="PS00018">
    <property type="entry name" value="EF_HAND_1"/>
    <property type="match status" value="2"/>
</dbReference>
<dbReference type="Proteomes" id="UP001165085">
    <property type="component" value="Unassembled WGS sequence"/>
</dbReference>